<dbReference type="PROSITE" id="PS51450">
    <property type="entry name" value="LRR"/>
    <property type="match status" value="3"/>
</dbReference>
<dbReference type="SUPFAM" id="SSF52075">
    <property type="entry name" value="Outer arm dynein light chain 1"/>
    <property type="match status" value="1"/>
</dbReference>
<dbReference type="SMART" id="SM00369">
    <property type="entry name" value="LRR_TYP"/>
    <property type="match status" value="8"/>
</dbReference>
<reference evidence="5" key="1">
    <citation type="submission" date="2022-11" db="UniProtKB">
        <authorList>
            <consortium name="WormBaseParasite"/>
        </authorList>
    </citation>
    <scope>IDENTIFICATION</scope>
</reference>
<dbReference type="WBParaSite" id="jg10981">
    <property type="protein sequence ID" value="jg10981"/>
    <property type="gene ID" value="jg10981"/>
</dbReference>
<dbReference type="PANTHER" id="PTHR24373">
    <property type="entry name" value="SLIT RELATED LEUCINE-RICH REPEAT NEURONAL PROTEIN"/>
    <property type="match status" value="1"/>
</dbReference>
<name>A0A915CQ09_9BILA</name>
<sequence>MQDLPHFTYHPKLRVLRLNGCQLRFLHPLALVGLPALETIHLADNLLESLPELFLQRSTELRVLNLARNRIADVNDLEWSLPMGLVLEQLVLDSNPIERSMEGESKFAWPLTRQLHLAGTGLEIIRAEEFTFGRATRKLFPPNSSNTHSIILTNKHWKVMELLDLSENPNLVIHSSALAKFSNLTSLKLRRVNIQQEFLQWINAPTTNCRHLDLHSANLQFSQPSHWSRQWTFCSSNLEWLDISNTQLDSLQLLQTYCRVRWLFANNNYLNSVNLQGNTLQTLELDNNRLEEWPLGSGLKQGTEENHQFHSIYQVFKHLEVLSLANNSIEVLPRNWLNLLPQLQHLDLSRNRLLSVFAGQTDSSATDGKLRFLNLSGNSIRSFPGYNTPLFPSLTVVDISSNGLEDLDTDLFSKYPSLQHLHLSKNPNIELQQLVNLPNLVHLDINECDLKEIPDFSQLAPEELPACVVELVLRENQLQDVGRFSEKQLKCLKELDLGVNPLECDCSLMTLDNVLKQQANFYDRTEYYCFIDNWQHSLGTYLESNSQLCEYQKGTEKAV</sequence>
<keyword evidence="1" id="KW-0433">Leucine-rich repeat</keyword>
<dbReference type="InterPro" id="IPR050328">
    <property type="entry name" value="Dev_Immune_Receptor"/>
</dbReference>
<evidence type="ECO:0000256" key="1">
    <source>
        <dbReference type="ARBA" id="ARBA00022614"/>
    </source>
</evidence>
<evidence type="ECO:0000256" key="3">
    <source>
        <dbReference type="ARBA" id="ARBA00022737"/>
    </source>
</evidence>
<evidence type="ECO:0000313" key="4">
    <source>
        <dbReference type="Proteomes" id="UP000887574"/>
    </source>
</evidence>
<dbReference type="InterPro" id="IPR032675">
    <property type="entry name" value="LRR_dom_sf"/>
</dbReference>
<dbReference type="Pfam" id="PF13855">
    <property type="entry name" value="LRR_8"/>
    <property type="match status" value="3"/>
</dbReference>
<keyword evidence="2" id="KW-0732">Signal</keyword>
<dbReference type="InterPro" id="IPR003591">
    <property type="entry name" value="Leu-rich_rpt_typical-subtyp"/>
</dbReference>
<accession>A0A915CQ09</accession>
<organism evidence="4 5">
    <name type="scientific">Ditylenchus dipsaci</name>
    <dbReference type="NCBI Taxonomy" id="166011"/>
    <lineage>
        <taxon>Eukaryota</taxon>
        <taxon>Metazoa</taxon>
        <taxon>Ecdysozoa</taxon>
        <taxon>Nematoda</taxon>
        <taxon>Chromadorea</taxon>
        <taxon>Rhabditida</taxon>
        <taxon>Tylenchina</taxon>
        <taxon>Tylenchomorpha</taxon>
        <taxon>Sphaerularioidea</taxon>
        <taxon>Anguinidae</taxon>
        <taxon>Anguininae</taxon>
        <taxon>Ditylenchus</taxon>
    </lineage>
</organism>
<dbReference type="AlphaFoldDB" id="A0A915CQ09"/>
<protein>
    <submittedName>
        <fullName evidence="5">Toll-like receptor 3</fullName>
    </submittedName>
</protein>
<dbReference type="Proteomes" id="UP000887574">
    <property type="component" value="Unplaced"/>
</dbReference>
<evidence type="ECO:0000256" key="2">
    <source>
        <dbReference type="ARBA" id="ARBA00022729"/>
    </source>
</evidence>
<proteinExistence type="predicted"/>
<dbReference type="InterPro" id="IPR001611">
    <property type="entry name" value="Leu-rich_rpt"/>
</dbReference>
<keyword evidence="3" id="KW-0677">Repeat</keyword>
<evidence type="ECO:0000313" key="5">
    <source>
        <dbReference type="WBParaSite" id="jg10981"/>
    </source>
</evidence>
<dbReference type="PANTHER" id="PTHR24373:SF375">
    <property type="entry name" value="TRANSMEMBRANE PROTEIN, PUTATIVE-RELATED"/>
    <property type="match status" value="1"/>
</dbReference>
<dbReference type="SUPFAM" id="SSF52058">
    <property type="entry name" value="L domain-like"/>
    <property type="match status" value="1"/>
</dbReference>
<dbReference type="Gene3D" id="3.80.10.10">
    <property type="entry name" value="Ribonuclease Inhibitor"/>
    <property type="match status" value="3"/>
</dbReference>
<keyword evidence="4" id="KW-1185">Reference proteome</keyword>